<feature type="chain" id="PRO_5011665470" evidence="3">
    <location>
        <begin position="25"/>
        <end position="409"/>
    </location>
</feature>
<evidence type="ECO:0000313" key="4">
    <source>
        <dbReference type="EMBL" id="SFU29786.1"/>
    </source>
</evidence>
<keyword evidence="1 3" id="KW-0732">Signal</keyword>
<dbReference type="OrthoDB" id="505233at2"/>
<sequence>MTNRLTHHHRLALLMLCAGWQAHAAPVALPSYNIDTSGSSVSGLSSGGFMAAQLHVAFSDTFKAGAGIVAGGPYFCAQGLLSTAFGPCMAASASSKPATAALIATTDSWASQGLIDATGNLAAGRVYLYSGSIDSTVKPLVMHEANAYYQHYIGGANIFFKKNLPSEHAMVTDDFGNGCGVKASPYISDCDFDLAGEMLKWIYGGLNPRNNGALGGSFVEYKQAEFIADPASHGMASSGWAYVPAACGAGRVCKLHVVLHGCQQDPTRIQDQYVRGTGYNRWADSNGIVVLYPQAAASSAGNPNGCWDWWGYDDPDYAKKSGRQMAAIKAMVDRVSGAPAPPTPPTPPGFVCTATLASNFAHWAADRAVNQGPFALARGSNQNMGWLSTFVKTRLAQTAQDYYVVGDCP</sequence>
<dbReference type="RefSeq" id="WP_093552727.1">
    <property type="nucleotide sequence ID" value="NZ_FPBO01000001.1"/>
</dbReference>
<keyword evidence="5" id="KW-1185">Reference proteome</keyword>
<dbReference type="PANTHER" id="PTHR42972:SF8">
    <property type="entry name" value="POLYHYDROXYBUTYRATE DEPOLYMERASE"/>
    <property type="match status" value="1"/>
</dbReference>
<dbReference type="Gene3D" id="3.40.50.1820">
    <property type="entry name" value="alpha/beta hydrolase"/>
    <property type="match status" value="2"/>
</dbReference>
<dbReference type="SUPFAM" id="SSF53474">
    <property type="entry name" value="alpha/beta-Hydrolases"/>
    <property type="match status" value="1"/>
</dbReference>
<protein>
    <submittedName>
        <fullName evidence="4">Esterase PHB depolymerase</fullName>
    </submittedName>
</protein>
<evidence type="ECO:0000256" key="1">
    <source>
        <dbReference type="ARBA" id="ARBA00022729"/>
    </source>
</evidence>
<proteinExistence type="predicted"/>
<reference evidence="5" key="1">
    <citation type="submission" date="2016-10" db="EMBL/GenBank/DDBJ databases">
        <authorList>
            <person name="Varghese N."/>
            <person name="Submissions S."/>
        </authorList>
    </citation>
    <scope>NUCLEOTIDE SEQUENCE [LARGE SCALE GENOMIC DNA]</scope>
    <source>
        <strain evidence="5">CGMCC 1.11014</strain>
    </source>
</reference>
<dbReference type="GO" id="GO:0016787">
    <property type="term" value="F:hydrolase activity"/>
    <property type="evidence" value="ECO:0007669"/>
    <property type="project" value="UniProtKB-KW"/>
</dbReference>
<dbReference type="Proteomes" id="UP000199391">
    <property type="component" value="Unassembled WGS sequence"/>
</dbReference>
<evidence type="ECO:0000256" key="2">
    <source>
        <dbReference type="ARBA" id="ARBA00022801"/>
    </source>
</evidence>
<dbReference type="AlphaFoldDB" id="A0A1I7F0S5"/>
<gene>
    <name evidence="4" type="ORF">SAMN05216552_1001298</name>
</gene>
<evidence type="ECO:0000256" key="3">
    <source>
        <dbReference type="SAM" id="SignalP"/>
    </source>
</evidence>
<accession>A0A1I7F0S5</accession>
<dbReference type="PANTHER" id="PTHR42972">
    <property type="entry name" value="TOL-PAL SYSTEM PROTEIN TOLB"/>
    <property type="match status" value="1"/>
</dbReference>
<dbReference type="STRING" id="1035707.SAMN05216552_1001298"/>
<dbReference type="Pfam" id="PF10503">
    <property type="entry name" value="Esterase_PHB"/>
    <property type="match status" value="1"/>
</dbReference>
<feature type="signal peptide" evidence="3">
    <location>
        <begin position="1"/>
        <end position="24"/>
    </location>
</feature>
<organism evidence="4 5">
    <name type="scientific">Pseudoduganella namucuonensis</name>
    <dbReference type="NCBI Taxonomy" id="1035707"/>
    <lineage>
        <taxon>Bacteria</taxon>
        <taxon>Pseudomonadati</taxon>
        <taxon>Pseudomonadota</taxon>
        <taxon>Betaproteobacteria</taxon>
        <taxon>Burkholderiales</taxon>
        <taxon>Oxalobacteraceae</taxon>
        <taxon>Telluria group</taxon>
        <taxon>Pseudoduganella</taxon>
    </lineage>
</organism>
<dbReference type="InterPro" id="IPR010126">
    <property type="entry name" value="Esterase_phb"/>
</dbReference>
<evidence type="ECO:0000313" key="5">
    <source>
        <dbReference type="Proteomes" id="UP000199391"/>
    </source>
</evidence>
<dbReference type="EMBL" id="FPBO01000001">
    <property type="protein sequence ID" value="SFU29786.1"/>
    <property type="molecule type" value="Genomic_DNA"/>
</dbReference>
<keyword evidence="2" id="KW-0378">Hydrolase</keyword>
<dbReference type="InterPro" id="IPR029058">
    <property type="entry name" value="AB_hydrolase_fold"/>
</dbReference>
<dbReference type="GO" id="GO:0005576">
    <property type="term" value="C:extracellular region"/>
    <property type="evidence" value="ECO:0007669"/>
    <property type="project" value="InterPro"/>
</dbReference>
<name>A0A1I7F0S5_9BURK</name>